<dbReference type="RefSeq" id="WP_014706675.1">
    <property type="nucleotide sequence ID" value="NC_017857.3"/>
</dbReference>
<dbReference type="GO" id="GO:0019491">
    <property type="term" value="P:ectoine biosynthetic process"/>
    <property type="evidence" value="ECO:0007669"/>
    <property type="project" value="UniProtKB-UniPathway"/>
</dbReference>
<evidence type="ECO:0000256" key="7">
    <source>
        <dbReference type="ARBA" id="ARBA00048924"/>
    </source>
</evidence>
<dbReference type="AlphaFoldDB" id="I1XIT3"/>
<comment type="function">
    <text evidence="8">Catalyzes the acetylation of L-2,4-diaminobutyrate (DABA) to gamma-N-acetyl-alpha,gamma-diaminobutyric acid (ADABA) with acetyl coenzyme A.</text>
</comment>
<organism evidence="9 10">
    <name type="scientific">Methylophaga nitratireducenticrescens</name>
    <dbReference type="NCBI Taxonomy" id="754476"/>
    <lineage>
        <taxon>Bacteria</taxon>
        <taxon>Pseudomonadati</taxon>
        <taxon>Pseudomonadota</taxon>
        <taxon>Gammaproteobacteria</taxon>
        <taxon>Thiotrichales</taxon>
        <taxon>Piscirickettsiaceae</taxon>
        <taxon>Methylophaga</taxon>
    </lineage>
</organism>
<dbReference type="GO" id="GO:0033816">
    <property type="term" value="F:diaminobutyrate acetyltransferase activity"/>
    <property type="evidence" value="ECO:0007669"/>
    <property type="project" value="UniProtKB-EC"/>
</dbReference>
<evidence type="ECO:0000313" key="10">
    <source>
        <dbReference type="Proteomes" id="UP000009144"/>
    </source>
</evidence>
<evidence type="ECO:0000256" key="2">
    <source>
        <dbReference type="ARBA" id="ARBA00010712"/>
    </source>
</evidence>
<dbReference type="EMBL" id="CP003390">
    <property type="protein sequence ID" value="AFI84302.1"/>
    <property type="molecule type" value="Genomic_DNA"/>
</dbReference>
<dbReference type="InterPro" id="IPR000182">
    <property type="entry name" value="GNAT_dom"/>
</dbReference>
<comment type="catalytic activity">
    <reaction evidence="7 8">
        <text>L-2,4-diaminobutanoate + acetyl-CoA = (2S)-4-acetamido-2-aminobutanoate + CoA + H(+)</text>
        <dbReference type="Rhea" id="RHEA:16901"/>
        <dbReference type="ChEBI" id="CHEBI:15378"/>
        <dbReference type="ChEBI" id="CHEBI:57287"/>
        <dbReference type="ChEBI" id="CHEBI:57288"/>
        <dbReference type="ChEBI" id="CHEBI:58761"/>
        <dbReference type="ChEBI" id="CHEBI:58929"/>
        <dbReference type="EC" id="2.3.1.178"/>
    </reaction>
</comment>
<keyword evidence="10" id="KW-1185">Reference proteome</keyword>
<reference evidence="9 10" key="2">
    <citation type="journal article" date="2013" name="Int. J. Syst. Evol. Microbiol.">
        <title>Methylophaga nitratireducenticrescens sp. nov. and Methylophaga frappieri sp. nov., isolated from the biofilm of the methanol-fed denitrification system treating the seawater at the Montreal Biodome.</title>
        <authorList>
            <person name="Villeneuve C."/>
            <person name="Martineau C."/>
            <person name="Mauffrey F."/>
            <person name="Villemur R."/>
        </authorList>
    </citation>
    <scope>NUCLEOTIDE SEQUENCE [LARGE SCALE GENOMIC DNA]</scope>
    <source>
        <strain evidence="9 10">JAM1</strain>
    </source>
</reference>
<dbReference type="SUPFAM" id="SSF55729">
    <property type="entry name" value="Acyl-CoA N-acyltransferases (Nat)"/>
    <property type="match status" value="1"/>
</dbReference>
<comment type="similarity">
    <text evidence="2 8">Belongs to the acetyltransferase family. EctA subfamily.</text>
</comment>
<evidence type="ECO:0000256" key="1">
    <source>
        <dbReference type="ARBA" id="ARBA00004978"/>
    </source>
</evidence>
<dbReference type="CDD" id="cd04301">
    <property type="entry name" value="NAT_SF"/>
    <property type="match status" value="1"/>
</dbReference>
<dbReference type="HOGENOM" id="CLU_111896_0_0_6"/>
<evidence type="ECO:0000313" key="9">
    <source>
        <dbReference type="EMBL" id="AFI84302.1"/>
    </source>
</evidence>
<dbReference type="InterPro" id="IPR016181">
    <property type="entry name" value="Acyl_CoA_acyltransferase"/>
</dbReference>
<sequence length="173" mass="19341">MSQNKTASLSIKLIQPTAEIGAAVHKLISECPPLDTNSMYCNLLQSSHFAETAVAAVLDHDLVGFVSGYRIPKRPETLFVWQVAVGEKARGQGLAGRMLKEILSREQNRDIKRIETTITPENQASWALFESLARKLDTEISSTVMFDRHQHFADQHDTEMLVKVGPFKPISNH</sequence>
<dbReference type="eggNOG" id="COG0456">
    <property type="taxonomic scope" value="Bacteria"/>
</dbReference>
<dbReference type="Proteomes" id="UP000009144">
    <property type="component" value="Chromosome"/>
</dbReference>
<dbReference type="NCBIfam" id="TIGR02406">
    <property type="entry name" value="ectoine_EctA"/>
    <property type="match status" value="1"/>
</dbReference>
<proteinExistence type="inferred from homology"/>
<evidence type="ECO:0000256" key="3">
    <source>
        <dbReference type="ARBA" id="ARBA00012355"/>
    </source>
</evidence>
<dbReference type="STRING" id="754476.Q7A_1475"/>
<evidence type="ECO:0000256" key="6">
    <source>
        <dbReference type="ARBA" id="ARBA00023315"/>
    </source>
</evidence>
<evidence type="ECO:0000256" key="5">
    <source>
        <dbReference type="ARBA" id="ARBA00022679"/>
    </source>
</evidence>
<dbReference type="InterPro" id="IPR012772">
    <property type="entry name" value="Ectoine_EctA"/>
</dbReference>
<name>I1XIT3_METNJ</name>
<comment type="pathway">
    <text evidence="1 8">Amine and polyamine biosynthesis; ectoine biosynthesis; L-ectoine from L-aspartate 4-semialdehyde: step 2/3.</text>
</comment>
<dbReference type="Gene3D" id="3.40.630.30">
    <property type="match status" value="1"/>
</dbReference>
<dbReference type="OrthoDB" id="2436196at2"/>
<dbReference type="UniPathway" id="UPA00067">
    <property type="reaction ID" value="UER00122"/>
</dbReference>
<protein>
    <recommendedName>
        <fullName evidence="4 8">L-2,4-diaminobutyric acid acetyltransferase</fullName>
        <shortName evidence="8">DABA acetyltransferase</shortName>
        <ecNumber evidence="3 8">2.3.1.178</ecNumber>
    </recommendedName>
</protein>
<accession>I1XIT3</accession>
<dbReference type="PATRIC" id="fig|754476.3.peg.1456"/>
<keyword evidence="6 8" id="KW-0012">Acyltransferase</keyword>
<gene>
    <name evidence="8" type="primary">ectA</name>
    <name evidence="9" type="ordered locus">Q7A_1475</name>
</gene>
<dbReference type="EC" id="2.3.1.178" evidence="3 8"/>
<dbReference type="KEGG" id="mej:Q7A_1475"/>
<dbReference type="Pfam" id="PF00583">
    <property type="entry name" value="Acetyltransf_1"/>
    <property type="match status" value="1"/>
</dbReference>
<dbReference type="PROSITE" id="PS51186">
    <property type="entry name" value="GNAT"/>
    <property type="match status" value="1"/>
</dbReference>
<evidence type="ECO:0000256" key="4">
    <source>
        <dbReference type="ARBA" id="ARBA00017935"/>
    </source>
</evidence>
<evidence type="ECO:0000256" key="8">
    <source>
        <dbReference type="RuleBase" id="RU365045"/>
    </source>
</evidence>
<reference evidence="9 10" key="1">
    <citation type="journal article" date="2012" name="J. Bacteriol.">
        <title>Complete genome sequences of Methylophaga sp. strain JAM1 and Methylophaga sp. strain JAM7.</title>
        <authorList>
            <person name="Villeneuve C."/>
            <person name="Martineau C."/>
            <person name="Mauffrey F."/>
            <person name="Villemur R."/>
        </authorList>
    </citation>
    <scope>NUCLEOTIDE SEQUENCE [LARGE SCALE GENOMIC DNA]</scope>
    <source>
        <strain evidence="9 10">JAM1</strain>
    </source>
</reference>
<keyword evidence="5 8" id="KW-0808">Transferase</keyword>